<evidence type="ECO:0008006" key="3">
    <source>
        <dbReference type="Google" id="ProtNLM"/>
    </source>
</evidence>
<dbReference type="RefSeq" id="WP_279674344.1">
    <property type="nucleotide sequence ID" value="NZ_CP122566.1"/>
</dbReference>
<name>A0AAJ6DB82_9MICC</name>
<dbReference type="AlphaFoldDB" id="A0AAJ6DB82"/>
<dbReference type="Proteomes" id="UP001224674">
    <property type="component" value="Chromosome"/>
</dbReference>
<accession>A0AAJ6DB82</accession>
<keyword evidence="2" id="KW-1185">Reference proteome</keyword>
<sequence>MSTVKVENLTGGNLSWLGSTHGIGNARTVTLDPSSFTKATHYPDGYLLSGLPITLSGGVAGPYNGETLDGFLLTEQSTDGTTKIAVPLLDHGRVKTALIPGGKFTAATVDNTTVVFQD</sequence>
<proteinExistence type="predicted"/>
<reference evidence="1 2" key="1">
    <citation type="submission" date="2023-03" db="EMBL/GenBank/DDBJ databases">
        <title>Complete genome sequences of several Auritidibacter ignavus strains isolated from ear infections.</title>
        <authorList>
            <person name="Baehr T."/>
            <person name="Baumhoegger A.M."/>
        </authorList>
    </citation>
    <scope>NUCLEOTIDE SEQUENCE [LARGE SCALE GENOMIC DNA]</scope>
    <source>
        <strain evidence="1 2">BABAE-6</strain>
    </source>
</reference>
<organism evidence="1 2">
    <name type="scientific">Auritidibacter ignavus</name>
    <dbReference type="NCBI Taxonomy" id="678932"/>
    <lineage>
        <taxon>Bacteria</taxon>
        <taxon>Bacillati</taxon>
        <taxon>Actinomycetota</taxon>
        <taxon>Actinomycetes</taxon>
        <taxon>Micrococcales</taxon>
        <taxon>Micrococcaceae</taxon>
        <taxon>Auritidibacter</taxon>
    </lineage>
</organism>
<evidence type="ECO:0000313" key="1">
    <source>
        <dbReference type="EMBL" id="WGH92099.1"/>
    </source>
</evidence>
<gene>
    <name evidence="1" type="ORF">QDX21_07085</name>
</gene>
<dbReference type="EMBL" id="CP122566">
    <property type="protein sequence ID" value="WGH92099.1"/>
    <property type="molecule type" value="Genomic_DNA"/>
</dbReference>
<evidence type="ECO:0000313" key="2">
    <source>
        <dbReference type="Proteomes" id="UP001224674"/>
    </source>
</evidence>
<protein>
    <recommendedName>
        <fullName evidence="3">Head decoration protein</fullName>
    </recommendedName>
</protein>